<dbReference type="Pfam" id="PF00903">
    <property type="entry name" value="Glyoxalase"/>
    <property type="match status" value="1"/>
</dbReference>
<sequence>MALIKHIAIATQDADATAKFYTEVFGLKEIAKLDSDNASGYYLSDGNINVAILNFKNDQVAGSEYGTGFSGIHHIGFEVESLEEIAEKLKSAGSNTRDEINQALGVGMPGARHANVEVKYGGPNGEIIDVSETGWVGTRGLE</sequence>
<organism evidence="2">
    <name type="scientific">marine metagenome</name>
    <dbReference type="NCBI Taxonomy" id="408172"/>
    <lineage>
        <taxon>unclassified sequences</taxon>
        <taxon>metagenomes</taxon>
        <taxon>ecological metagenomes</taxon>
    </lineage>
</organism>
<dbReference type="InterPro" id="IPR029068">
    <property type="entry name" value="Glyas_Bleomycin-R_OHBP_Dase"/>
</dbReference>
<dbReference type="Gene3D" id="3.10.180.10">
    <property type="entry name" value="2,3-Dihydroxybiphenyl 1,2-Dioxygenase, domain 1"/>
    <property type="match status" value="1"/>
</dbReference>
<dbReference type="CDD" id="cd06587">
    <property type="entry name" value="VOC"/>
    <property type="match status" value="1"/>
</dbReference>
<gene>
    <name evidence="2" type="ORF">METZ01_LOCUS507606</name>
</gene>
<reference evidence="2" key="1">
    <citation type="submission" date="2018-05" db="EMBL/GenBank/DDBJ databases">
        <authorList>
            <person name="Lanie J.A."/>
            <person name="Ng W.-L."/>
            <person name="Kazmierczak K.M."/>
            <person name="Andrzejewski T.M."/>
            <person name="Davidsen T.M."/>
            <person name="Wayne K.J."/>
            <person name="Tettelin H."/>
            <person name="Glass J.I."/>
            <person name="Rusch D."/>
            <person name="Podicherti R."/>
            <person name="Tsui H.-C.T."/>
            <person name="Winkler M.E."/>
        </authorList>
    </citation>
    <scope>NUCLEOTIDE SEQUENCE</scope>
</reference>
<dbReference type="AlphaFoldDB" id="A0A383ECY2"/>
<dbReference type="SUPFAM" id="SSF54593">
    <property type="entry name" value="Glyoxalase/Bleomycin resistance protein/Dihydroxybiphenyl dioxygenase"/>
    <property type="match status" value="1"/>
</dbReference>
<dbReference type="PROSITE" id="PS51819">
    <property type="entry name" value="VOC"/>
    <property type="match status" value="1"/>
</dbReference>
<name>A0A383ECY2_9ZZZZ</name>
<evidence type="ECO:0000313" key="2">
    <source>
        <dbReference type="EMBL" id="SVE54752.1"/>
    </source>
</evidence>
<dbReference type="EMBL" id="UINC01224924">
    <property type="protein sequence ID" value="SVE54752.1"/>
    <property type="molecule type" value="Genomic_DNA"/>
</dbReference>
<dbReference type="InterPro" id="IPR004360">
    <property type="entry name" value="Glyas_Fos-R_dOase_dom"/>
</dbReference>
<accession>A0A383ECY2</accession>
<feature type="domain" description="VOC" evidence="1">
    <location>
        <begin position="3"/>
        <end position="133"/>
    </location>
</feature>
<dbReference type="InterPro" id="IPR037523">
    <property type="entry name" value="VOC_core"/>
</dbReference>
<proteinExistence type="predicted"/>
<protein>
    <recommendedName>
        <fullName evidence="1">VOC domain-containing protein</fullName>
    </recommendedName>
</protein>
<evidence type="ECO:0000259" key="1">
    <source>
        <dbReference type="PROSITE" id="PS51819"/>
    </source>
</evidence>